<dbReference type="Proteomes" id="UP000265692">
    <property type="component" value="Unassembled WGS sequence"/>
</dbReference>
<protein>
    <submittedName>
        <fullName evidence="1">Uncharacterized protein</fullName>
    </submittedName>
</protein>
<evidence type="ECO:0000313" key="1">
    <source>
        <dbReference type="EMBL" id="RHW38328.1"/>
    </source>
</evidence>
<evidence type="ECO:0000313" key="2">
    <source>
        <dbReference type="Proteomes" id="UP000265692"/>
    </source>
</evidence>
<dbReference type="AlphaFoldDB" id="A0A396SAH0"/>
<proteinExistence type="predicted"/>
<comment type="caution">
    <text evidence="1">The sequence shown here is derived from an EMBL/GenBank/DDBJ whole genome shotgun (WGS) entry which is preliminary data.</text>
</comment>
<gene>
    <name evidence="1" type="ORF">D1B33_05430</name>
</gene>
<sequence>MNSNDTRTLHLEDLKESQHHAFQINKHLLQQEKLIMKQERLLKRTKNIEEEVTFRQEIR</sequence>
<keyword evidence="2" id="KW-1185">Reference proteome</keyword>
<organism evidence="1 2">
    <name type="scientific">Ureibacillus yapensis</name>
    <dbReference type="NCBI Taxonomy" id="2304605"/>
    <lineage>
        <taxon>Bacteria</taxon>
        <taxon>Bacillati</taxon>
        <taxon>Bacillota</taxon>
        <taxon>Bacilli</taxon>
        <taxon>Bacillales</taxon>
        <taxon>Caryophanaceae</taxon>
        <taxon>Ureibacillus</taxon>
    </lineage>
</organism>
<reference evidence="1 2" key="1">
    <citation type="submission" date="2018-08" db="EMBL/GenBank/DDBJ databases">
        <title>Lysinibacillus sp. YLB-03 draft genome sequence.</title>
        <authorList>
            <person name="Yu L."/>
        </authorList>
    </citation>
    <scope>NUCLEOTIDE SEQUENCE [LARGE SCALE GENOMIC DNA]</scope>
    <source>
        <strain evidence="1 2">YLB-03</strain>
    </source>
</reference>
<name>A0A396SAH0_9BACL</name>
<dbReference type="EMBL" id="QWEI01000002">
    <property type="protein sequence ID" value="RHW38328.1"/>
    <property type="molecule type" value="Genomic_DNA"/>
</dbReference>
<accession>A0A396SAH0</accession>